<name>X0UB59_9ZZZZ</name>
<feature type="non-terminal residue" evidence="2">
    <location>
        <position position="1"/>
    </location>
</feature>
<organism evidence="2">
    <name type="scientific">marine sediment metagenome</name>
    <dbReference type="NCBI Taxonomy" id="412755"/>
    <lineage>
        <taxon>unclassified sequences</taxon>
        <taxon>metagenomes</taxon>
        <taxon>ecological metagenomes</taxon>
    </lineage>
</organism>
<evidence type="ECO:0000256" key="1">
    <source>
        <dbReference type="SAM" id="Coils"/>
    </source>
</evidence>
<evidence type="ECO:0000313" key="2">
    <source>
        <dbReference type="EMBL" id="GAG03034.1"/>
    </source>
</evidence>
<comment type="caution">
    <text evidence="2">The sequence shown here is derived from an EMBL/GenBank/DDBJ whole genome shotgun (WGS) entry which is preliminary data.</text>
</comment>
<feature type="non-terminal residue" evidence="2">
    <location>
        <position position="263"/>
    </location>
</feature>
<protein>
    <submittedName>
        <fullName evidence="2">Uncharacterized protein</fullName>
    </submittedName>
</protein>
<keyword evidence="1" id="KW-0175">Coiled coil</keyword>
<gene>
    <name evidence="2" type="ORF">S01H1_45823</name>
</gene>
<dbReference type="EMBL" id="BARS01029308">
    <property type="protein sequence ID" value="GAG03034.1"/>
    <property type="molecule type" value="Genomic_DNA"/>
</dbReference>
<feature type="coiled-coil region" evidence="1">
    <location>
        <begin position="1"/>
        <end position="60"/>
    </location>
</feature>
<reference evidence="2" key="1">
    <citation type="journal article" date="2014" name="Front. Microbiol.">
        <title>High frequency of phylogenetically diverse reductive dehalogenase-homologous genes in deep subseafloor sedimentary metagenomes.</title>
        <authorList>
            <person name="Kawai M."/>
            <person name="Futagami T."/>
            <person name="Toyoda A."/>
            <person name="Takaki Y."/>
            <person name="Nishi S."/>
            <person name="Hori S."/>
            <person name="Arai W."/>
            <person name="Tsubouchi T."/>
            <person name="Morono Y."/>
            <person name="Uchiyama I."/>
            <person name="Ito T."/>
            <person name="Fujiyama A."/>
            <person name="Inagaki F."/>
            <person name="Takami H."/>
        </authorList>
    </citation>
    <scope>NUCLEOTIDE SEQUENCE</scope>
    <source>
        <strain evidence="2">Expedition CK06-06</strain>
    </source>
</reference>
<proteinExistence type="predicted"/>
<dbReference type="AlphaFoldDB" id="X0UB59"/>
<sequence>LKAIKPEIEKLSKELDELIKKQDEYAKEVKEKYAEIQRLIEEETKKRDRVREKIDDALDKYPKLSYKDKDYRQKRKVIDEQIEALSVEGDKVTAEVNRLWELSHKAQKASFSSNNPFNSQVIDLKERQGILEEPYEDLKYDAYRILAGEVESRDVGLRADMTLAERREVEPYSLEGFKEDEVIVSFDNTAKVISKDRSKIERTTDPRPKETYQSFAVKLKDGKIVTGRSHTEAVKDVPLDKLDGAVDGMITSEGKFTTRPIDK</sequence>
<accession>X0UB59</accession>